<dbReference type="InterPro" id="IPR007627">
    <property type="entry name" value="RNA_pol_sigma70_r2"/>
</dbReference>
<proteinExistence type="inferred from homology"/>
<feature type="domain" description="RNA polymerase sigma-70 region 2" evidence="5">
    <location>
        <begin position="15"/>
        <end position="80"/>
    </location>
</feature>
<dbReference type="PANTHER" id="PTHR43133:SF45">
    <property type="entry name" value="RNA POLYMERASE ECF-TYPE SIGMA FACTOR"/>
    <property type="match status" value="1"/>
</dbReference>
<organism evidence="7 8">
    <name type="scientific">Roseivirga thermotolerans</name>
    <dbReference type="NCBI Taxonomy" id="1758176"/>
    <lineage>
        <taxon>Bacteria</taxon>
        <taxon>Pseudomonadati</taxon>
        <taxon>Bacteroidota</taxon>
        <taxon>Cytophagia</taxon>
        <taxon>Cytophagales</taxon>
        <taxon>Roseivirgaceae</taxon>
        <taxon>Roseivirga</taxon>
    </lineage>
</organism>
<evidence type="ECO:0000256" key="1">
    <source>
        <dbReference type="ARBA" id="ARBA00010641"/>
    </source>
</evidence>
<keyword evidence="2" id="KW-0805">Transcription regulation</keyword>
<dbReference type="GO" id="GO:0000428">
    <property type="term" value="C:DNA-directed RNA polymerase complex"/>
    <property type="evidence" value="ECO:0007669"/>
    <property type="project" value="UniProtKB-KW"/>
</dbReference>
<name>A0ABQ3I6I8_9BACT</name>
<evidence type="ECO:0000259" key="5">
    <source>
        <dbReference type="Pfam" id="PF04542"/>
    </source>
</evidence>
<dbReference type="EMBL" id="BNAG01000003">
    <property type="protein sequence ID" value="GHE67136.1"/>
    <property type="molecule type" value="Genomic_DNA"/>
</dbReference>
<evidence type="ECO:0000313" key="7">
    <source>
        <dbReference type="EMBL" id="GHE67136.1"/>
    </source>
</evidence>
<evidence type="ECO:0000256" key="2">
    <source>
        <dbReference type="ARBA" id="ARBA00023015"/>
    </source>
</evidence>
<dbReference type="Proteomes" id="UP000658258">
    <property type="component" value="Unassembled WGS sequence"/>
</dbReference>
<dbReference type="RefSeq" id="WP_189630429.1">
    <property type="nucleotide sequence ID" value="NZ_BNAG01000003.1"/>
</dbReference>
<dbReference type="Gene3D" id="1.10.1740.10">
    <property type="match status" value="1"/>
</dbReference>
<evidence type="ECO:0000256" key="4">
    <source>
        <dbReference type="ARBA" id="ARBA00023163"/>
    </source>
</evidence>
<dbReference type="Pfam" id="PF04542">
    <property type="entry name" value="Sigma70_r2"/>
    <property type="match status" value="1"/>
</dbReference>
<dbReference type="PANTHER" id="PTHR43133">
    <property type="entry name" value="RNA POLYMERASE ECF-TYPE SIGMA FACTO"/>
    <property type="match status" value="1"/>
</dbReference>
<protein>
    <submittedName>
        <fullName evidence="7">DNA-directed RNA polymerase sigma-70 factor</fullName>
    </submittedName>
</protein>
<dbReference type="Pfam" id="PF08281">
    <property type="entry name" value="Sigma70_r4_2"/>
    <property type="match status" value="1"/>
</dbReference>
<accession>A0ABQ3I6I8</accession>
<dbReference type="SUPFAM" id="SSF88946">
    <property type="entry name" value="Sigma2 domain of RNA polymerase sigma factors"/>
    <property type="match status" value="1"/>
</dbReference>
<keyword evidence="8" id="KW-1185">Reference proteome</keyword>
<dbReference type="InterPro" id="IPR014284">
    <property type="entry name" value="RNA_pol_sigma-70_dom"/>
</dbReference>
<gene>
    <name evidence="7" type="ORF">GCM10011340_23260</name>
</gene>
<reference evidence="8" key="1">
    <citation type="journal article" date="2019" name="Int. J. Syst. Evol. Microbiol.">
        <title>The Global Catalogue of Microorganisms (GCM) 10K type strain sequencing project: providing services to taxonomists for standard genome sequencing and annotation.</title>
        <authorList>
            <consortium name="The Broad Institute Genomics Platform"/>
            <consortium name="The Broad Institute Genome Sequencing Center for Infectious Disease"/>
            <person name="Wu L."/>
            <person name="Ma J."/>
        </authorList>
    </citation>
    <scope>NUCLEOTIDE SEQUENCE [LARGE SCALE GENOMIC DNA]</scope>
    <source>
        <strain evidence="8">CGMCC 1.15111</strain>
    </source>
</reference>
<keyword evidence="4" id="KW-0804">Transcription</keyword>
<comment type="similarity">
    <text evidence="1">Belongs to the sigma-70 factor family. ECF subfamily.</text>
</comment>
<comment type="caution">
    <text evidence="7">The sequence shown here is derived from an EMBL/GenBank/DDBJ whole genome shotgun (WGS) entry which is preliminary data.</text>
</comment>
<feature type="domain" description="RNA polymerase sigma factor 70 region 4 type 2" evidence="6">
    <location>
        <begin position="106"/>
        <end position="157"/>
    </location>
</feature>
<dbReference type="SUPFAM" id="SSF88659">
    <property type="entry name" value="Sigma3 and sigma4 domains of RNA polymerase sigma factors"/>
    <property type="match status" value="1"/>
</dbReference>
<dbReference type="InterPro" id="IPR013324">
    <property type="entry name" value="RNA_pol_sigma_r3/r4-like"/>
</dbReference>
<sequence>MTEVQQKQIFESWLETHKGILFKVVRSYCEQEEDREDLFQEIAVNVWKSVSNFRNDCAVSTWVYRIALNQALKWKLKKSRDQNKADNGEVVRILQPAEEKPDQRLEWLYGQIQQLDEIDRSLCLLLLDGFSYKEIASIVGISENYVGVKINRIKKHLTEQSKKMLNNGI</sequence>
<evidence type="ECO:0000259" key="6">
    <source>
        <dbReference type="Pfam" id="PF08281"/>
    </source>
</evidence>
<dbReference type="InterPro" id="IPR039425">
    <property type="entry name" value="RNA_pol_sigma-70-like"/>
</dbReference>
<evidence type="ECO:0000256" key="3">
    <source>
        <dbReference type="ARBA" id="ARBA00023082"/>
    </source>
</evidence>
<dbReference type="Gene3D" id="1.10.10.10">
    <property type="entry name" value="Winged helix-like DNA-binding domain superfamily/Winged helix DNA-binding domain"/>
    <property type="match status" value="1"/>
</dbReference>
<dbReference type="NCBIfam" id="TIGR02937">
    <property type="entry name" value="sigma70-ECF"/>
    <property type="match status" value="1"/>
</dbReference>
<keyword evidence="3" id="KW-0731">Sigma factor</keyword>
<keyword evidence="7" id="KW-0240">DNA-directed RNA polymerase</keyword>
<evidence type="ECO:0000313" key="8">
    <source>
        <dbReference type="Proteomes" id="UP000658258"/>
    </source>
</evidence>
<dbReference type="InterPro" id="IPR013249">
    <property type="entry name" value="RNA_pol_sigma70_r4_t2"/>
</dbReference>
<dbReference type="InterPro" id="IPR013325">
    <property type="entry name" value="RNA_pol_sigma_r2"/>
</dbReference>
<dbReference type="InterPro" id="IPR036388">
    <property type="entry name" value="WH-like_DNA-bd_sf"/>
</dbReference>